<dbReference type="FunFam" id="3.40.50.300:FF:002576">
    <property type="entry name" value="ABC transporter, putative"/>
    <property type="match status" value="1"/>
</dbReference>
<feature type="domain" description="ABC transporter" evidence="5">
    <location>
        <begin position="17"/>
        <end position="243"/>
    </location>
</feature>
<dbReference type="Proteomes" id="UP000001555">
    <property type="component" value="Unassembled WGS sequence"/>
</dbReference>
<keyword evidence="8" id="KW-1185">Reference proteome</keyword>
<dbReference type="GO" id="GO:0005524">
    <property type="term" value="F:ATP binding"/>
    <property type="evidence" value="ECO:0007669"/>
    <property type="project" value="UniProtKB-KW"/>
</dbReference>
<dbReference type="VEuPathDB" id="VectorBase:ISCW022355"/>
<dbReference type="HOGENOM" id="CLU_1092250_0_0_1"/>
<dbReference type="PROSITE" id="PS00211">
    <property type="entry name" value="ABC_TRANSPORTER_1"/>
    <property type="match status" value="1"/>
</dbReference>
<dbReference type="VEuPathDB" id="VectorBase:ISCI022355"/>
<dbReference type="PANTHER" id="PTHR24223:SF443">
    <property type="entry name" value="MULTIDRUG-RESISTANCE LIKE PROTEIN 1, ISOFORM I"/>
    <property type="match status" value="1"/>
</dbReference>
<organism>
    <name type="scientific">Ixodes scapularis</name>
    <name type="common">Black-legged tick</name>
    <name type="synonym">Deer tick</name>
    <dbReference type="NCBI Taxonomy" id="6945"/>
    <lineage>
        <taxon>Eukaryota</taxon>
        <taxon>Metazoa</taxon>
        <taxon>Ecdysozoa</taxon>
        <taxon>Arthropoda</taxon>
        <taxon>Chelicerata</taxon>
        <taxon>Arachnida</taxon>
        <taxon>Acari</taxon>
        <taxon>Parasitiformes</taxon>
        <taxon>Ixodida</taxon>
        <taxon>Ixodoidea</taxon>
        <taxon>Ixodidae</taxon>
        <taxon>Ixodinae</taxon>
        <taxon>Ixodes</taxon>
    </lineage>
</organism>
<dbReference type="PANTHER" id="PTHR24223">
    <property type="entry name" value="ATP-BINDING CASSETTE SUB-FAMILY C"/>
    <property type="match status" value="1"/>
</dbReference>
<dbReference type="SMART" id="SM00382">
    <property type="entry name" value="AAA"/>
    <property type="match status" value="1"/>
</dbReference>
<dbReference type="InterPro" id="IPR017871">
    <property type="entry name" value="ABC_transporter-like_CS"/>
</dbReference>
<dbReference type="STRING" id="6945.B7QBG0"/>
<keyword evidence="6" id="KW-0378">Hydrolase</keyword>
<evidence type="ECO:0000256" key="4">
    <source>
        <dbReference type="ARBA" id="ARBA00022840"/>
    </source>
</evidence>
<keyword evidence="4" id="KW-0067">ATP-binding</keyword>
<dbReference type="InterPro" id="IPR003593">
    <property type="entry name" value="AAA+_ATPase"/>
</dbReference>
<proteinExistence type="predicted"/>
<keyword evidence="2" id="KW-0677">Repeat</keyword>
<dbReference type="CDD" id="cd03250">
    <property type="entry name" value="ABCC_MRP_domain1"/>
    <property type="match status" value="1"/>
</dbReference>
<dbReference type="AlphaFoldDB" id="B7QBG0"/>
<dbReference type="SUPFAM" id="SSF52540">
    <property type="entry name" value="P-loop containing nucleoside triphosphate hydrolases"/>
    <property type="match status" value="1"/>
</dbReference>
<dbReference type="VEuPathDB" id="VectorBase:ISCP_026641"/>
<dbReference type="Pfam" id="PF00005">
    <property type="entry name" value="ABC_tran"/>
    <property type="match status" value="1"/>
</dbReference>
<feature type="non-terminal residue" evidence="6">
    <location>
        <position position="255"/>
    </location>
</feature>
<evidence type="ECO:0000259" key="5">
    <source>
        <dbReference type="PROSITE" id="PS50893"/>
    </source>
</evidence>
<dbReference type="Gene3D" id="3.40.50.300">
    <property type="entry name" value="P-loop containing nucleotide triphosphate hydrolases"/>
    <property type="match status" value="1"/>
</dbReference>
<evidence type="ECO:0000313" key="8">
    <source>
        <dbReference type="Proteomes" id="UP000001555"/>
    </source>
</evidence>
<dbReference type="EnsemblMetazoa" id="ISCW022355-RA">
    <property type="protein sequence ID" value="ISCW022355-PA"/>
    <property type="gene ID" value="ISCW022355"/>
</dbReference>
<accession>B7QBG0</accession>
<dbReference type="PROSITE" id="PS50893">
    <property type="entry name" value="ABC_TRANSPORTER_2"/>
    <property type="match status" value="1"/>
</dbReference>
<protein>
    <submittedName>
        <fullName evidence="6 7">ABC transporter, putative</fullName>
        <ecNumber evidence="6">3.6.3.44</ecNumber>
    </submittedName>
</protein>
<comment type="subcellular location">
    <subcellularLocation>
        <location evidence="1">Vacuole membrane</location>
        <topology evidence="1">Multi-pass membrane protein</topology>
    </subcellularLocation>
</comment>
<evidence type="ECO:0000256" key="1">
    <source>
        <dbReference type="ARBA" id="ARBA00004128"/>
    </source>
</evidence>
<reference evidence="7" key="2">
    <citation type="submission" date="2020-05" db="UniProtKB">
        <authorList>
            <consortium name="EnsemblMetazoa"/>
        </authorList>
    </citation>
    <scope>IDENTIFICATION</scope>
    <source>
        <strain evidence="7">wikel</strain>
    </source>
</reference>
<dbReference type="EMBL" id="DS901144">
    <property type="protein sequence ID" value="EEC16182.1"/>
    <property type="molecule type" value="Genomic_DNA"/>
</dbReference>
<sequence length="255" mass="27558">MNIVRMDSEDESGEVVLEKGSFAWTKGQGPKNKSVLRGISLDVQPGALVGVTGFVGSGKSSLLAAILGDMHCLEGTVRIKGKIGYVPQVACIYNMTVRDNIIFGQEFDPVRYGRVLRACELLNDINTFPAGDLTEVGEKGETLSGGQKQRISLARAAYSRCSIYLLDDPLSALDPNVADKVFKQVLGNSGLLKTKTRILVSNQGNLLKHMDLLILMDKNSLSVYQSLDELLQDERAPKTLSIGMAGQGERGPADN</sequence>
<evidence type="ECO:0000313" key="6">
    <source>
        <dbReference type="EMBL" id="EEC16182.1"/>
    </source>
</evidence>
<dbReference type="InterPro" id="IPR003439">
    <property type="entry name" value="ABC_transporter-like_ATP-bd"/>
</dbReference>
<dbReference type="InterPro" id="IPR050173">
    <property type="entry name" value="ABC_transporter_C-like"/>
</dbReference>
<reference evidence="6 8" key="1">
    <citation type="submission" date="2008-03" db="EMBL/GenBank/DDBJ databases">
        <title>Annotation of Ixodes scapularis.</title>
        <authorList>
            <consortium name="Ixodes scapularis Genome Project Consortium"/>
            <person name="Caler E."/>
            <person name="Hannick L.I."/>
            <person name="Bidwell S."/>
            <person name="Joardar V."/>
            <person name="Thiagarajan M."/>
            <person name="Amedeo P."/>
            <person name="Galinsky K.J."/>
            <person name="Schobel S."/>
            <person name="Inman J."/>
            <person name="Hostetler J."/>
            <person name="Miller J."/>
            <person name="Hammond M."/>
            <person name="Megy K."/>
            <person name="Lawson D."/>
            <person name="Kodira C."/>
            <person name="Sutton G."/>
            <person name="Meyer J."/>
            <person name="Hill C.A."/>
            <person name="Birren B."/>
            <person name="Nene V."/>
            <person name="Collins F."/>
            <person name="Alarcon-Chaidez F."/>
            <person name="Wikel S."/>
            <person name="Strausberg R."/>
        </authorList>
    </citation>
    <scope>NUCLEOTIDE SEQUENCE [LARGE SCALE GENOMIC DNA]</scope>
    <source>
        <strain evidence="8">Wikel</strain>
        <strain evidence="6">Wikel colony</strain>
    </source>
</reference>
<dbReference type="InterPro" id="IPR027417">
    <property type="entry name" value="P-loop_NTPase"/>
</dbReference>
<keyword evidence="3" id="KW-0547">Nucleotide-binding</keyword>
<dbReference type="GO" id="GO:0005774">
    <property type="term" value="C:vacuolar membrane"/>
    <property type="evidence" value="ECO:0007669"/>
    <property type="project" value="UniProtKB-SubCell"/>
</dbReference>
<dbReference type="EMBL" id="ABJB010482924">
    <property type="status" value="NOT_ANNOTATED_CDS"/>
    <property type="molecule type" value="Genomic_DNA"/>
</dbReference>
<dbReference type="GO" id="GO:0016887">
    <property type="term" value="F:ATP hydrolysis activity"/>
    <property type="evidence" value="ECO:0007669"/>
    <property type="project" value="InterPro"/>
</dbReference>
<gene>
    <name evidence="6" type="ORF">IscW_ISCW022355</name>
</gene>
<evidence type="ECO:0000313" key="7">
    <source>
        <dbReference type="EnsemblMetazoa" id="ISCW022355-PA"/>
    </source>
</evidence>
<evidence type="ECO:0000256" key="3">
    <source>
        <dbReference type="ARBA" id="ARBA00022741"/>
    </source>
</evidence>
<dbReference type="PaxDb" id="6945-B7QBG0"/>
<dbReference type="OrthoDB" id="6500128at2759"/>
<evidence type="ECO:0000256" key="2">
    <source>
        <dbReference type="ARBA" id="ARBA00022737"/>
    </source>
</evidence>
<dbReference type="EMBL" id="ABJB010535636">
    <property type="status" value="NOT_ANNOTATED_CDS"/>
    <property type="molecule type" value="Genomic_DNA"/>
</dbReference>
<name>B7QBG0_IXOSC</name>
<dbReference type="EC" id="3.6.3.44" evidence="6"/>
<dbReference type="EMBL" id="ABJB010814574">
    <property type="status" value="NOT_ANNOTATED_CDS"/>
    <property type="molecule type" value="Genomic_DNA"/>
</dbReference>